<proteinExistence type="predicted"/>
<reference evidence="3" key="1">
    <citation type="submission" date="2018-02" db="EMBL/GenBank/DDBJ databases">
        <authorList>
            <person name="Cohen D.B."/>
            <person name="Kent A.D."/>
        </authorList>
    </citation>
    <scope>NUCLEOTIDE SEQUENCE</scope>
</reference>
<feature type="region of interest" description="Disordered" evidence="1">
    <location>
        <begin position="269"/>
        <end position="303"/>
    </location>
</feature>
<feature type="region of interest" description="Disordered" evidence="1">
    <location>
        <begin position="1"/>
        <end position="26"/>
    </location>
</feature>
<evidence type="ECO:0000259" key="2">
    <source>
        <dbReference type="Pfam" id="PF20167"/>
    </source>
</evidence>
<accession>A0A2N9F6G2</accession>
<evidence type="ECO:0000256" key="1">
    <source>
        <dbReference type="SAM" id="MobiDB-lite"/>
    </source>
</evidence>
<dbReference type="InterPro" id="IPR046796">
    <property type="entry name" value="Transposase_32_dom"/>
</dbReference>
<dbReference type="Pfam" id="PF20167">
    <property type="entry name" value="Transposase_32"/>
    <property type="match status" value="1"/>
</dbReference>
<sequence length="365" mass="42002">MAPKKSVSEGPRKRLKSKAQREETPSIDRQKLPFFRRFELFEAQGWVNFLSLRQTQYTTLVKHFYAHFEYKYNKITSYVNGKSIALSLSDLASVLQVPCSGTVQRYTTNSWVQFEGYNPLESIRQMCGNPNIEVAVRPTISALTLESRLIHHIITHNILPRSGSYEYISYLDAFIIWCILNKVKLDLAFYVGWHMDTCVKKKNGALPYGLHITTILNHFKVNVNSEKENRNAIPTDFYGETTMKQMKYEFNNNNNTWVKKDAHVVEEMDEEAQMAEADAQGNEEARQENQEPPTAPSSSSRVNEDNFQLMFGRLDSLATSVGNMQTSFENFSSMVTQTFSTYNENFASLAQSMEEINERLRNHGM</sequence>
<feature type="compositionally biased region" description="Polar residues" evidence="1">
    <location>
        <begin position="290"/>
        <end position="301"/>
    </location>
</feature>
<evidence type="ECO:0000313" key="3">
    <source>
        <dbReference type="EMBL" id="SPC82675.1"/>
    </source>
</evidence>
<dbReference type="AlphaFoldDB" id="A0A2N9F6G2"/>
<protein>
    <recommendedName>
        <fullName evidence="2">Putative plant transposon protein domain-containing protein</fullName>
    </recommendedName>
</protein>
<feature type="compositionally biased region" description="Basic and acidic residues" evidence="1">
    <location>
        <begin position="1"/>
        <end position="12"/>
    </location>
</feature>
<gene>
    <name evidence="3" type="ORF">FSB_LOCUS10557</name>
</gene>
<name>A0A2N9F6G2_FAGSY</name>
<feature type="domain" description="Putative plant transposon protein" evidence="2">
    <location>
        <begin position="44"/>
        <end position="221"/>
    </location>
</feature>
<dbReference type="EMBL" id="OIVN01000591">
    <property type="protein sequence ID" value="SPC82675.1"/>
    <property type="molecule type" value="Genomic_DNA"/>
</dbReference>
<organism evidence="3">
    <name type="scientific">Fagus sylvatica</name>
    <name type="common">Beechnut</name>
    <dbReference type="NCBI Taxonomy" id="28930"/>
    <lineage>
        <taxon>Eukaryota</taxon>
        <taxon>Viridiplantae</taxon>
        <taxon>Streptophyta</taxon>
        <taxon>Embryophyta</taxon>
        <taxon>Tracheophyta</taxon>
        <taxon>Spermatophyta</taxon>
        <taxon>Magnoliopsida</taxon>
        <taxon>eudicotyledons</taxon>
        <taxon>Gunneridae</taxon>
        <taxon>Pentapetalae</taxon>
        <taxon>rosids</taxon>
        <taxon>fabids</taxon>
        <taxon>Fagales</taxon>
        <taxon>Fagaceae</taxon>
        <taxon>Fagus</taxon>
    </lineage>
</organism>